<comment type="caution">
    <text evidence="7">The sequence shown here is derived from an EMBL/GenBank/DDBJ whole genome shotgun (WGS) entry which is preliminary data.</text>
</comment>
<dbReference type="PANTHER" id="PTHR21266">
    <property type="entry name" value="IRON-SULFUR DOMAIN CONTAINING PROTEIN"/>
    <property type="match status" value="1"/>
</dbReference>
<dbReference type="InterPro" id="IPR044043">
    <property type="entry name" value="VanA_C_cat"/>
</dbReference>
<evidence type="ECO:0000256" key="3">
    <source>
        <dbReference type="ARBA" id="ARBA00023002"/>
    </source>
</evidence>
<evidence type="ECO:0000256" key="5">
    <source>
        <dbReference type="ARBA" id="ARBA00023014"/>
    </source>
</evidence>
<gene>
    <name evidence="7" type="ORF">HLB44_25550</name>
</gene>
<evidence type="ECO:0000256" key="4">
    <source>
        <dbReference type="ARBA" id="ARBA00023004"/>
    </source>
</evidence>
<evidence type="ECO:0000259" key="6">
    <source>
        <dbReference type="PROSITE" id="PS51296"/>
    </source>
</evidence>
<dbReference type="SUPFAM" id="SSF55961">
    <property type="entry name" value="Bet v1-like"/>
    <property type="match status" value="1"/>
</dbReference>
<dbReference type="CDD" id="cd08878">
    <property type="entry name" value="RHO_alpha_C_DMO-like"/>
    <property type="match status" value="1"/>
</dbReference>
<protein>
    <submittedName>
        <fullName evidence="7">Aromatic ring-hydroxylating dioxygenase subunit alpha</fullName>
    </submittedName>
</protein>
<keyword evidence="8" id="KW-1185">Reference proteome</keyword>
<dbReference type="RefSeq" id="WP_173129299.1">
    <property type="nucleotide sequence ID" value="NZ_JABRWJ010000008.1"/>
</dbReference>
<accession>A0ABX2EPA6</accession>
<proteinExistence type="predicted"/>
<dbReference type="SUPFAM" id="SSF50022">
    <property type="entry name" value="ISP domain"/>
    <property type="match status" value="1"/>
</dbReference>
<evidence type="ECO:0000313" key="8">
    <source>
        <dbReference type="Proteomes" id="UP000737171"/>
    </source>
</evidence>
<dbReference type="EMBL" id="JABRWJ010000008">
    <property type="protein sequence ID" value="NRF70375.1"/>
    <property type="molecule type" value="Genomic_DNA"/>
</dbReference>
<keyword evidence="1" id="KW-0001">2Fe-2S</keyword>
<dbReference type="PANTHER" id="PTHR21266:SF60">
    <property type="entry name" value="3-KETOSTEROID-9-ALPHA-MONOOXYGENASE, OXYGENASE COMPONENT"/>
    <property type="match status" value="1"/>
</dbReference>
<dbReference type="Gene3D" id="3.90.380.10">
    <property type="entry name" value="Naphthalene 1,2-dioxygenase Alpha Subunit, Chain A, domain 1"/>
    <property type="match status" value="1"/>
</dbReference>
<dbReference type="Pfam" id="PF00355">
    <property type="entry name" value="Rieske"/>
    <property type="match status" value="1"/>
</dbReference>
<evidence type="ECO:0000313" key="7">
    <source>
        <dbReference type="EMBL" id="NRF70375.1"/>
    </source>
</evidence>
<dbReference type="PROSITE" id="PS51296">
    <property type="entry name" value="RIESKE"/>
    <property type="match status" value="1"/>
</dbReference>
<dbReference type="Proteomes" id="UP000737171">
    <property type="component" value="Unassembled WGS sequence"/>
</dbReference>
<dbReference type="InterPro" id="IPR050584">
    <property type="entry name" value="Cholesterol_7-desaturase"/>
</dbReference>
<keyword evidence="5" id="KW-0411">Iron-sulfur</keyword>
<dbReference type="Pfam" id="PF19112">
    <property type="entry name" value="VanA_C"/>
    <property type="match status" value="1"/>
</dbReference>
<sequence>MAQFPLNAWYAAAYDVELKPALLARTICNQKVVLYRKTDGQPAALEDACWHRLLPLSMGRLEGDEVVCGYHGLVFNDEGRCTHMPSQETINPSACVRAYPVVEKHRFVWLWPGDPTLADPALIPDLHWNHDPAWAGDGQRISVQCDYRLVIDNLMDLTHETFVHGSSIGDRAVAEAPFVATHGERFATVTRWMENITPPPFWAGQIFQGRGYRGPVDRWQIIRFEAPATVVIDVGVAVAGTGAPQGDRSQGVNGHVLNTITPETDTTCHYFWAFARNYCLDEQRLTHELREGVARIFREDETVLEAQQRAITERPGYRFYNLNIDAGAMWARRLIDAQIAAEAPALRTIPLRPAA</sequence>
<keyword evidence="7" id="KW-0223">Dioxygenase</keyword>
<evidence type="ECO:0000256" key="2">
    <source>
        <dbReference type="ARBA" id="ARBA00022723"/>
    </source>
</evidence>
<keyword evidence="3" id="KW-0560">Oxidoreductase</keyword>
<feature type="domain" description="Rieske" evidence="6">
    <location>
        <begin position="9"/>
        <end position="110"/>
    </location>
</feature>
<evidence type="ECO:0000256" key="1">
    <source>
        <dbReference type="ARBA" id="ARBA00022714"/>
    </source>
</evidence>
<dbReference type="InterPro" id="IPR017941">
    <property type="entry name" value="Rieske_2Fe-2S"/>
</dbReference>
<keyword evidence="4" id="KW-0408">Iron</keyword>
<dbReference type="GO" id="GO:0051213">
    <property type="term" value="F:dioxygenase activity"/>
    <property type="evidence" value="ECO:0007669"/>
    <property type="project" value="UniProtKB-KW"/>
</dbReference>
<name>A0ABX2EPA6_9BURK</name>
<reference evidence="7 8" key="1">
    <citation type="submission" date="2020-05" db="EMBL/GenBank/DDBJ databases">
        <title>Aquincola sp. isolate from soil.</title>
        <authorList>
            <person name="Han J."/>
            <person name="Kim D.-U."/>
        </authorList>
    </citation>
    <scope>NUCLEOTIDE SEQUENCE [LARGE SCALE GENOMIC DNA]</scope>
    <source>
        <strain evidence="7 8">S2</strain>
    </source>
</reference>
<organism evidence="7 8">
    <name type="scientific">Pseudaquabacterium terrae</name>
    <dbReference type="NCBI Taxonomy" id="2732868"/>
    <lineage>
        <taxon>Bacteria</taxon>
        <taxon>Pseudomonadati</taxon>
        <taxon>Pseudomonadota</taxon>
        <taxon>Betaproteobacteria</taxon>
        <taxon>Burkholderiales</taxon>
        <taxon>Sphaerotilaceae</taxon>
        <taxon>Pseudaquabacterium</taxon>
    </lineage>
</organism>
<dbReference type="InterPro" id="IPR036922">
    <property type="entry name" value="Rieske_2Fe-2S_sf"/>
</dbReference>
<dbReference type="Gene3D" id="2.102.10.10">
    <property type="entry name" value="Rieske [2Fe-2S] iron-sulphur domain"/>
    <property type="match status" value="1"/>
</dbReference>
<keyword evidence="2" id="KW-0479">Metal-binding</keyword>